<dbReference type="AlphaFoldDB" id="A0A9N9P7Y7"/>
<dbReference type="Proteomes" id="UP000789405">
    <property type="component" value="Unassembled WGS sequence"/>
</dbReference>
<gene>
    <name evidence="2" type="ORF">DERYTH_LOCUS22884</name>
</gene>
<evidence type="ECO:0000256" key="1">
    <source>
        <dbReference type="SAM" id="MobiDB-lite"/>
    </source>
</evidence>
<dbReference type="EMBL" id="CAJVPY010033073">
    <property type="protein sequence ID" value="CAG8798502.1"/>
    <property type="molecule type" value="Genomic_DNA"/>
</dbReference>
<name>A0A9N9P7Y7_9GLOM</name>
<protein>
    <submittedName>
        <fullName evidence="2">18109_t:CDS:1</fullName>
    </submittedName>
</protein>
<evidence type="ECO:0000313" key="2">
    <source>
        <dbReference type="EMBL" id="CAG8798502.1"/>
    </source>
</evidence>
<sequence length="171" mass="19721">IYVLSLPISQDNRLFAMSTSASDDPLFVKIGPATLIAEIKDSTKQINVYKRYFILFPYEFWSLQNFVTYAICNDIYVDKMEAHRKFYKYLDEVINDVEVSQQFDIAKTRSALSDITNSKSVVLSRKKKNTHRSADTSNSSKKRKKISSMATVADIELKYDPQENIENQIPE</sequence>
<keyword evidence="3" id="KW-1185">Reference proteome</keyword>
<feature type="non-terminal residue" evidence="2">
    <location>
        <position position="1"/>
    </location>
</feature>
<organism evidence="2 3">
    <name type="scientific">Dentiscutata erythropus</name>
    <dbReference type="NCBI Taxonomy" id="1348616"/>
    <lineage>
        <taxon>Eukaryota</taxon>
        <taxon>Fungi</taxon>
        <taxon>Fungi incertae sedis</taxon>
        <taxon>Mucoromycota</taxon>
        <taxon>Glomeromycotina</taxon>
        <taxon>Glomeromycetes</taxon>
        <taxon>Diversisporales</taxon>
        <taxon>Gigasporaceae</taxon>
        <taxon>Dentiscutata</taxon>
    </lineage>
</organism>
<proteinExistence type="predicted"/>
<feature type="non-terminal residue" evidence="2">
    <location>
        <position position="171"/>
    </location>
</feature>
<feature type="region of interest" description="Disordered" evidence="1">
    <location>
        <begin position="123"/>
        <end position="148"/>
    </location>
</feature>
<dbReference type="OrthoDB" id="2303564at2759"/>
<comment type="caution">
    <text evidence="2">The sequence shown here is derived from an EMBL/GenBank/DDBJ whole genome shotgun (WGS) entry which is preliminary data.</text>
</comment>
<reference evidence="2" key="1">
    <citation type="submission" date="2021-06" db="EMBL/GenBank/DDBJ databases">
        <authorList>
            <person name="Kallberg Y."/>
            <person name="Tangrot J."/>
            <person name="Rosling A."/>
        </authorList>
    </citation>
    <scope>NUCLEOTIDE SEQUENCE</scope>
    <source>
        <strain evidence="2">MA453B</strain>
    </source>
</reference>
<accession>A0A9N9P7Y7</accession>
<evidence type="ECO:0000313" key="3">
    <source>
        <dbReference type="Proteomes" id="UP000789405"/>
    </source>
</evidence>